<dbReference type="InterPro" id="IPR023343">
    <property type="entry name" value="Penicillin_amidase_dom1"/>
</dbReference>
<dbReference type="Gene3D" id="3.60.20.10">
    <property type="entry name" value="Glutamine Phosphoribosylpyrophosphate, subunit 1, domain 1"/>
    <property type="match status" value="1"/>
</dbReference>
<organism evidence="4 5">
    <name type="scientific">Halocatena marina</name>
    <dbReference type="NCBI Taxonomy" id="2934937"/>
    <lineage>
        <taxon>Archaea</taxon>
        <taxon>Methanobacteriati</taxon>
        <taxon>Methanobacteriota</taxon>
        <taxon>Stenosarchaea group</taxon>
        <taxon>Halobacteria</taxon>
        <taxon>Halobacteriales</taxon>
        <taxon>Natronomonadaceae</taxon>
        <taxon>Halocatena</taxon>
    </lineage>
</organism>
<protein>
    <submittedName>
        <fullName evidence="4">Penicillin acylase family protein</fullName>
    </submittedName>
</protein>
<keyword evidence="2" id="KW-0378">Hydrolase</keyword>
<dbReference type="GeneID" id="76199338"/>
<evidence type="ECO:0000313" key="5">
    <source>
        <dbReference type="Proteomes" id="UP001596417"/>
    </source>
</evidence>
<dbReference type="InterPro" id="IPR029055">
    <property type="entry name" value="Ntn_hydrolases_N"/>
</dbReference>
<evidence type="ECO:0000256" key="1">
    <source>
        <dbReference type="ARBA" id="ARBA00006586"/>
    </source>
</evidence>
<evidence type="ECO:0000256" key="3">
    <source>
        <dbReference type="ARBA" id="ARBA00023145"/>
    </source>
</evidence>
<dbReference type="Gene3D" id="1.10.439.10">
    <property type="entry name" value="Penicillin Amidohydrolase, domain 1"/>
    <property type="match status" value="1"/>
</dbReference>
<dbReference type="CDD" id="cd03747">
    <property type="entry name" value="Ntn_PGA_like"/>
    <property type="match status" value="1"/>
</dbReference>
<comment type="caution">
    <text evidence="4">The sequence shown here is derived from an EMBL/GenBank/DDBJ whole genome shotgun (WGS) entry which is preliminary data.</text>
</comment>
<keyword evidence="3" id="KW-0865">Zymogen</keyword>
<dbReference type="PANTHER" id="PTHR34218:SF4">
    <property type="entry name" value="ACYL-HOMOSERINE LACTONE ACYLASE QUIP"/>
    <property type="match status" value="1"/>
</dbReference>
<dbReference type="InterPro" id="IPR014395">
    <property type="entry name" value="Pen/GL7ACA/AHL_acylase"/>
</dbReference>
<dbReference type="Gene3D" id="1.10.1400.10">
    <property type="match status" value="1"/>
</dbReference>
<dbReference type="PIRSF" id="PIRSF001227">
    <property type="entry name" value="Pen_acylase"/>
    <property type="match status" value="1"/>
</dbReference>
<proteinExistence type="inferred from homology"/>
<dbReference type="PANTHER" id="PTHR34218">
    <property type="entry name" value="PEPTIDASE S45 PENICILLIN AMIDASE"/>
    <property type="match status" value="1"/>
</dbReference>
<dbReference type="Proteomes" id="UP001596417">
    <property type="component" value="Unassembled WGS sequence"/>
</dbReference>
<dbReference type="SUPFAM" id="SSF56235">
    <property type="entry name" value="N-terminal nucleophile aminohydrolases (Ntn hydrolases)"/>
    <property type="match status" value="1"/>
</dbReference>
<dbReference type="InterPro" id="IPR043147">
    <property type="entry name" value="Penicillin_amidase_A-knob"/>
</dbReference>
<sequence>MDRDISRRALISAILAGGVAVSAFSPVRGYLERFAPLSGSAWDATTHENNQTIENPYGGADVRYDEYGVPNITGENERALYFAVGYAQARDRAFQMDLQRRLMRGQLSAIVGNATVDSDEFHVKMDFVGAANATWNLLRDTTVGTHIEAYSAGVNAVIDDDPSVLEFSLLEYEPEPWTPVDSMLLQKQIAWNLTGDFRTLRKALVNSRLGRKAANELYPARLDHESPIIRTDSRSSSLSHDSPPGYAVDRALTEWLSRFESPAGIGSNSWVVSGEHTASGAPIVANDPHLTLVAPPVWYEQNLRSNDMSVRGVTFPGIPFVIIGENQAGAWGFTNTGADVIDFYRYDIRDGRYKYEEDWREFDTKQHEIVVTDGENRTVTVKKTVHGPVIEREGAHVGVAWTGHTAEETARAIYEYSHSTGIEDVLTATRRFDVPTQNLVYADRDGNTLYYVTGKIPIRTVDGEEVPGDRIFDGSASEAEWQGFTPFGMSSWEGFIPFDEKPHVINPDYIGTANQRVIDSPDHHIAEAYADPYRGTRIYDLLDRRAKSEKPIDTAFVKRIQCDTRDLRAQVLAPQIVDAARHSGNTASVTQYVDALDSWDYRMERDSTAALVFARWFEHYREAVFGPTFEQHGLDSSYYPTDWVLQHLSPDSLWFGDDSRPAVMVRALRQAVSEIEAAEYNTYGGYNTTSPMTHPLGLAFLNYPTIATDGSRATVNNYAVEQSTGSSWRMVVSMDGSASGVLPGGNSGAYFSEQYDDQLRMWTDGEYKSMSREIRGTPTLTFETSGENR</sequence>
<keyword evidence="5" id="KW-1185">Reference proteome</keyword>
<accession>A0ABD5YK73</accession>
<dbReference type="Pfam" id="PF01804">
    <property type="entry name" value="Penicil_amidase"/>
    <property type="match status" value="1"/>
</dbReference>
<gene>
    <name evidence="4" type="ORF">ACFQL7_07850</name>
</gene>
<dbReference type="GO" id="GO:0016787">
    <property type="term" value="F:hydrolase activity"/>
    <property type="evidence" value="ECO:0007669"/>
    <property type="project" value="UniProtKB-KW"/>
</dbReference>
<reference evidence="4 5" key="1">
    <citation type="journal article" date="2019" name="Int. J. Syst. Evol. Microbiol.">
        <title>The Global Catalogue of Microorganisms (GCM) 10K type strain sequencing project: providing services to taxonomists for standard genome sequencing and annotation.</title>
        <authorList>
            <consortium name="The Broad Institute Genomics Platform"/>
            <consortium name="The Broad Institute Genome Sequencing Center for Infectious Disease"/>
            <person name="Wu L."/>
            <person name="Ma J."/>
        </authorList>
    </citation>
    <scope>NUCLEOTIDE SEQUENCE [LARGE SCALE GENOMIC DNA]</scope>
    <source>
        <strain evidence="4 5">RDMS1</strain>
    </source>
</reference>
<dbReference type="Gene3D" id="2.30.120.10">
    <property type="match status" value="1"/>
</dbReference>
<dbReference type="EMBL" id="JBHTAX010000001">
    <property type="protein sequence ID" value="MFC7189779.1"/>
    <property type="molecule type" value="Genomic_DNA"/>
</dbReference>
<dbReference type="InterPro" id="IPR002692">
    <property type="entry name" value="S45"/>
</dbReference>
<dbReference type="RefSeq" id="WP_264554772.1">
    <property type="nucleotide sequence ID" value="NZ_CP109979.1"/>
</dbReference>
<comment type="similarity">
    <text evidence="1">Belongs to the peptidase S45 family.</text>
</comment>
<evidence type="ECO:0000313" key="4">
    <source>
        <dbReference type="EMBL" id="MFC7189779.1"/>
    </source>
</evidence>
<dbReference type="InterPro" id="IPR043146">
    <property type="entry name" value="Penicillin_amidase_N_B-knob"/>
</dbReference>
<name>A0ABD5YK73_9EURY</name>
<evidence type="ECO:0000256" key="2">
    <source>
        <dbReference type="ARBA" id="ARBA00022801"/>
    </source>
</evidence>
<dbReference type="AlphaFoldDB" id="A0ABD5YK73"/>